<dbReference type="InterPro" id="IPR032071">
    <property type="entry name" value="DUF4806"/>
</dbReference>
<evidence type="ECO:0000259" key="1">
    <source>
        <dbReference type="Pfam" id="PF16064"/>
    </source>
</evidence>
<gene>
    <name evidence="2" type="ORF">JTE90_011628</name>
</gene>
<dbReference type="PANTHER" id="PTHR34153">
    <property type="entry name" value="SI:CH211-262H13.3-RELATED-RELATED"/>
    <property type="match status" value="1"/>
</dbReference>
<name>A0AAV6U2G9_9ARAC</name>
<keyword evidence="3" id="KW-1185">Reference proteome</keyword>
<dbReference type="PANTHER" id="PTHR34153:SF2">
    <property type="entry name" value="SI:CH211-262H13.3-RELATED"/>
    <property type="match status" value="1"/>
</dbReference>
<accession>A0AAV6U2G9</accession>
<dbReference type="Pfam" id="PF16064">
    <property type="entry name" value="DUF4806"/>
    <property type="match status" value="1"/>
</dbReference>
<reference evidence="2 3" key="1">
    <citation type="journal article" date="2022" name="Nat. Ecol. Evol.">
        <title>A masculinizing supergene underlies an exaggerated male reproductive morph in a spider.</title>
        <authorList>
            <person name="Hendrickx F."/>
            <person name="De Corte Z."/>
            <person name="Sonet G."/>
            <person name="Van Belleghem S.M."/>
            <person name="Kostlbacher S."/>
            <person name="Vangestel C."/>
        </authorList>
    </citation>
    <scope>NUCLEOTIDE SEQUENCE [LARGE SCALE GENOMIC DNA]</scope>
    <source>
        <strain evidence="2">W744_W776</strain>
    </source>
</reference>
<proteinExistence type="predicted"/>
<comment type="caution">
    <text evidence="2">The sequence shown here is derived from an EMBL/GenBank/DDBJ whole genome shotgun (WGS) entry which is preliminary data.</text>
</comment>
<dbReference type="Proteomes" id="UP000827092">
    <property type="component" value="Unassembled WGS sequence"/>
</dbReference>
<dbReference type="EMBL" id="JAFNEN010000675">
    <property type="protein sequence ID" value="KAG8178702.1"/>
    <property type="molecule type" value="Genomic_DNA"/>
</dbReference>
<feature type="domain" description="DUF4806" evidence="1">
    <location>
        <begin position="145"/>
        <end position="226"/>
    </location>
</feature>
<evidence type="ECO:0000313" key="3">
    <source>
        <dbReference type="Proteomes" id="UP000827092"/>
    </source>
</evidence>
<protein>
    <recommendedName>
        <fullName evidence="1">DUF4806 domain-containing protein</fullName>
    </recommendedName>
</protein>
<organism evidence="2 3">
    <name type="scientific">Oedothorax gibbosus</name>
    <dbReference type="NCBI Taxonomy" id="931172"/>
    <lineage>
        <taxon>Eukaryota</taxon>
        <taxon>Metazoa</taxon>
        <taxon>Ecdysozoa</taxon>
        <taxon>Arthropoda</taxon>
        <taxon>Chelicerata</taxon>
        <taxon>Arachnida</taxon>
        <taxon>Araneae</taxon>
        <taxon>Araneomorphae</taxon>
        <taxon>Entelegynae</taxon>
        <taxon>Araneoidea</taxon>
        <taxon>Linyphiidae</taxon>
        <taxon>Erigoninae</taxon>
        <taxon>Oedothorax</taxon>
    </lineage>
</organism>
<evidence type="ECO:0000313" key="2">
    <source>
        <dbReference type="EMBL" id="KAG8178702.1"/>
    </source>
</evidence>
<dbReference type="AlphaFoldDB" id="A0AAV6U2G9"/>
<sequence>MSVTSTSALSFHTGIKEMWNVTVVRTATIPQTGRRASRTTMARARKLIIPKRDPIYEYPPLDSPEKPISLPNIEITNVRSGPKPPPENVARSLFSSNQASTSQTPTLMEKITGAENQNSELLTRIMNMFSDETTVIFKKVKLPCRLPLTTVEELRQFDQILQDQDNFNIFRQHLCTFGGDCLQRALSRILKNLVTQQLAVQFNWKGQRGIKLGFNVFTSINHLIFDVLSRNQDYFPATRYDVENGIKSWLKYAKQQKDWTRASNFL</sequence>